<organism evidence="2 3">
    <name type="scientific">Mucilaginibacter gynuensis</name>
    <dbReference type="NCBI Taxonomy" id="1302236"/>
    <lineage>
        <taxon>Bacteria</taxon>
        <taxon>Pseudomonadati</taxon>
        <taxon>Bacteroidota</taxon>
        <taxon>Sphingobacteriia</taxon>
        <taxon>Sphingobacteriales</taxon>
        <taxon>Sphingobacteriaceae</taxon>
        <taxon>Mucilaginibacter</taxon>
    </lineage>
</organism>
<evidence type="ECO:0000313" key="3">
    <source>
        <dbReference type="Proteomes" id="UP001500582"/>
    </source>
</evidence>
<evidence type="ECO:0000259" key="1">
    <source>
        <dbReference type="Pfam" id="PF14905"/>
    </source>
</evidence>
<dbReference type="EMBL" id="BAABFT010000004">
    <property type="protein sequence ID" value="GAA4319804.1"/>
    <property type="molecule type" value="Genomic_DNA"/>
</dbReference>
<evidence type="ECO:0000313" key="2">
    <source>
        <dbReference type="EMBL" id="GAA4319804.1"/>
    </source>
</evidence>
<feature type="domain" description="Outer membrane protein beta-barrel" evidence="1">
    <location>
        <begin position="404"/>
        <end position="749"/>
    </location>
</feature>
<comment type="caution">
    <text evidence="2">The sequence shown here is derived from an EMBL/GenBank/DDBJ whole genome shotgun (WGS) entry which is preliminary data.</text>
</comment>
<keyword evidence="2" id="KW-0675">Receptor</keyword>
<dbReference type="Gene3D" id="2.60.40.1120">
    <property type="entry name" value="Carboxypeptidase-like, regulatory domain"/>
    <property type="match status" value="1"/>
</dbReference>
<dbReference type="Pfam" id="PF14905">
    <property type="entry name" value="OMP_b-brl_3"/>
    <property type="match status" value="1"/>
</dbReference>
<sequence length="867" mass="96070">MLIFSLAFNMVRAQSSYNIKGNITDSTTTPLEGANIRLVLGTDTLKFTSNNKGEFTINGIKRPAFQIMVSYLGYFDFAKNITIPDNNTELTLPAIVLQVDTSNLNEVVIKSKTRPIVLKKDTIEYNVGSYRGSNEEMIQELLKRLPGLRVDKDGNLTSGGKPVTKLRINGRDFFTGNVKEFIKQLPAGIFTKVQIVNDYGRDADFTGIKKDYTQTLNLVTKPGMDNGVFGSLSASAGTNRQLGGGIGANYWKAMKQLSASGEVRTMKNAVGSNNYKSWGLTFGNDIAKKLNLSSSYRYNNSSGSAQNNTYSESISSIGKINNDVNSIMANSSSQHNFSTNLTYNPDKKTYINFGANLSLAKSTNSLFSDAQQTGIIKQGLVTNSLGINKTPNMGINLTVGRSLDTNNRLTVNLQFGQNPAKSTQRIDRNIRYYDTLGNFKKDSVFNSLLTNNGRSQNLSAGITYTAILTKKANLDVIYNINQNKQRNDLQTDLIEPPNGLSKIDSLSNNNHNTVTNNQLGINYRWEGTKLRTTIGINAQRNAQSGLYEGRTEKVSNATFNLSPVFNLSYSPSTKDQFEIGYYGYNQPPAIDQLQPVRDTRNLQNVIIGNPNLKSAFNHSINSNFRHVNPENQQMISFGLNTSFTQNQILSNTIIEKDTLNSLRQVTTFINAGGSNNTSGNYSWNIPIKIGKTKLNTELGGWVGFSRQVVYTDNVKSYNNSRNITQSVRAMLNLTKFSSEVNVTYSQSFNHYVVGQGLTSKISQWTINASQRLNLSENTSMDMNISKTFLHGYTNINTNNPFIVNASASQQFFKHKLNISIQASDIFNQTNQVGQYTNGNSIVTSRSNFITRIVLISCSYSINNFGIL</sequence>
<name>A0ABP8G9J9_9SPHI</name>
<proteinExistence type="predicted"/>
<dbReference type="Pfam" id="PF13715">
    <property type="entry name" value="CarbopepD_reg_2"/>
    <property type="match status" value="1"/>
</dbReference>
<reference evidence="3" key="1">
    <citation type="journal article" date="2019" name="Int. J. Syst. Evol. Microbiol.">
        <title>The Global Catalogue of Microorganisms (GCM) 10K type strain sequencing project: providing services to taxonomists for standard genome sequencing and annotation.</title>
        <authorList>
            <consortium name="The Broad Institute Genomics Platform"/>
            <consortium name="The Broad Institute Genome Sequencing Center for Infectious Disease"/>
            <person name="Wu L."/>
            <person name="Ma J."/>
        </authorList>
    </citation>
    <scope>NUCLEOTIDE SEQUENCE [LARGE SCALE GENOMIC DNA]</scope>
    <source>
        <strain evidence="3">JCM 17705</strain>
    </source>
</reference>
<keyword evidence="3" id="KW-1185">Reference proteome</keyword>
<dbReference type="InterPro" id="IPR041700">
    <property type="entry name" value="OMP_b-brl_3"/>
</dbReference>
<accession>A0ABP8G9J9</accession>
<dbReference type="SUPFAM" id="SSF49464">
    <property type="entry name" value="Carboxypeptidase regulatory domain-like"/>
    <property type="match status" value="1"/>
</dbReference>
<gene>
    <name evidence="2" type="ORF">GCM10023149_18720</name>
</gene>
<protein>
    <submittedName>
        <fullName evidence="2">TonB-dependent receptor</fullName>
    </submittedName>
</protein>
<dbReference type="SUPFAM" id="SSF56935">
    <property type="entry name" value="Porins"/>
    <property type="match status" value="1"/>
</dbReference>
<dbReference type="InterPro" id="IPR008969">
    <property type="entry name" value="CarboxyPept-like_regulatory"/>
</dbReference>
<dbReference type="Proteomes" id="UP001500582">
    <property type="component" value="Unassembled WGS sequence"/>
</dbReference>